<evidence type="ECO:0000256" key="4">
    <source>
        <dbReference type="ARBA" id="ARBA00023002"/>
    </source>
</evidence>
<keyword evidence="4" id="KW-0560">Oxidoreductase</keyword>
<gene>
    <name evidence="8" type="ORF">G6M86_26725</name>
</gene>
<dbReference type="Pfam" id="PF00848">
    <property type="entry name" value="Ring_hydroxyl_A"/>
    <property type="match status" value="1"/>
</dbReference>
<organism evidence="8 9">
    <name type="scientific">Agrobacterium tumefaciens</name>
    <dbReference type="NCBI Taxonomy" id="358"/>
    <lineage>
        <taxon>Bacteria</taxon>
        <taxon>Pseudomonadati</taxon>
        <taxon>Pseudomonadota</taxon>
        <taxon>Alphaproteobacteria</taxon>
        <taxon>Hyphomicrobiales</taxon>
        <taxon>Rhizobiaceae</taxon>
        <taxon>Rhizobium/Agrobacterium group</taxon>
        <taxon>Agrobacterium</taxon>
        <taxon>Agrobacterium tumefaciens complex</taxon>
    </lineage>
</organism>
<geneLocation type="plasmid" evidence="8 9">
    <name>pQ15_94_2</name>
</geneLocation>
<dbReference type="PROSITE" id="PS51296">
    <property type="entry name" value="RIESKE"/>
    <property type="match status" value="1"/>
</dbReference>
<keyword evidence="3" id="KW-0479">Metal-binding</keyword>
<keyword evidence="8" id="KW-0614">Plasmid</keyword>
<dbReference type="PRINTS" id="PR00090">
    <property type="entry name" value="RNGDIOXGNASE"/>
</dbReference>
<dbReference type="CDD" id="cd08879">
    <property type="entry name" value="RHO_alpha_C_AntDO-like"/>
    <property type="match status" value="1"/>
</dbReference>
<dbReference type="PANTHER" id="PTHR43756:SF1">
    <property type="entry name" value="3-PHENYLPROPIONATE_CINNAMIC ACID DIOXYGENASE SUBUNIT ALPHA"/>
    <property type="match status" value="1"/>
</dbReference>
<dbReference type="InterPro" id="IPR015879">
    <property type="entry name" value="Ring_hydroxy_dOase_asu_C_dom"/>
</dbReference>
<dbReference type="SUPFAM" id="SSF55961">
    <property type="entry name" value="Bet v1-like"/>
    <property type="match status" value="1"/>
</dbReference>
<evidence type="ECO:0000259" key="7">
    <source>
        <dbReference type="PROSITE" id="PS51296"/>
    </source>
</evidence>
<dbReference type="RefSeq" id="WP_333722695.1">
    <property type="nucleotide sequence ID" value="NZ_CP049219.1"/>
</dbReference>
<dbReference type="InterPro" id="IPR017941">
    <property type="entry name" value="Rieske_2Fe-2S"/>
</dbReference>
<dbReference type="GO" id="GO:0051537">
    <property type="term" value="F:2 iron, 2 sulfur cluster binding"/>
    <property type="evidence" value="ECO:0007669"/>
    <property type="project" value="UniProtKB-KW"/>
</dbReference>
<proteinExistence type="inferred from homology"/>
<name>A0AAJ4TDD4_AGRTU</name>
<keyword evidence="6" id="KW-0411">Iron-sulfur</keyword>
<dbReference type="InterPro" id="IPR036922">
    <property type="entry name" value="Rieske_2Fe-2S_sf"/>
</dbReference>
<dbReference type="GO" id="GO:0016491">
    <property type="term" value="F:oxidoreductase activity"/>
    <property type="evidence" value="ECO:0007669"/>
    <property type="project" value="UniProtKB-KW"/>
</dbReference>
<dbReference type="AlphaFoldDB" id="A0AAJ4TDD4"/>
<dbReference type="InterPro" id="IPR001663">
    <property type="entry name" value="Rng_hydr_dOase-A"/>
</dbReference>
<evidence type="ECO:0000256" key="5">
    <source>
        <dbReference type="ARBA" id="ARBA00023004"/>
    </source>
</evidence>
<evidence type="ECO:0000313" key="9">
    <source>
        <dbReference type="Proteomes" id="UP000663946"/>
    </source>
</evidence>
<dbReference type="GO" id="GO:0005506">
    <property type="term" value="F:iron ion binding"/>
    <property type="evidence" value="ECO:0007669"/>
    <property type="project" value="InterPro"/>
</dbReference>
<evidence type="ECO:0000256" key="3">
    <source>
        <dbReference type="ARBA" id="ARBA00022723"/>
    </source>
</evidence>
<sequence length="451" mass="51111">MLVESFETRLSDLVHPDHVHQDVYTDPEIFELEMERIFGRAWVYIGHESQVPNPGDYWTTLIGRDPVVMVRDKTGKVNVLHNRCPHKGAKVVGEGCGNAGPIFRCPYHAWTFKLDGSLMGVPHRSWYDGTGFDPKGDEFSMRSVTRVDSHRGFVFASLSKDGPDLKEFLGGTITTLDNFADRAPEGYVIVAGGVQRVWQESNWKLFLENMNDTAHAPATHESSWTAAKQTAQSRFEGKSPFQLHIIEGNGEPNAFWEALDFRCYDYGHSFFDAIFNAPGDRISLEYRAQLNAAYGEERAAEIQKINRHNTVIYPSCSPHVGFQQMRVVRPMAVNRTMIEFFTFRLAGTTDEFFQRTINYTNIVNSPSSLVMVDDVDLYRRCQEGMLSDGGKWISQHRNFGKDVQGDNEIIGKGVTELPMRNQFRAWREYMEVPNGDAQPAPVGTSDERCVS</sequence>
<evidence type="ECO:0000256" key="2">
    <source>
        <dbReference type="ARBA" id="ARBA00022714"/>
    </source>
</evidence>
<accession>A0AAJ4TDD4</accession>
<feature type="domain" description="Rieske" evidence="7">
    <location>
        <begin position="42"/>
        <end position="122"/>
    </location>
</feature>
<protein>
    <submittedName>
        <fullName evidence="8">Rieske 2Fe-2S domain-containing protein</fullName>
    </submittedName>
</protein>
<keyword evidence="2" id="KW-0001">2Fe-2S</keyword>
<dbReference type="Proteomes" id="UP000663946">
    <property type="component" value="Plasmid pQ15_94_2"/>
</dbReference>
<dbReference type="PANTHER" id="PTHR43756">
    <property type="entry name" value="CHOLINE MONOOXYGENASE, CHLOROPLASTIC"/>
    <property type="match status" value="1"/>
</dbReference>
<reference evidence="8" key="1">
    <citation type="submission" date="2020-02" db="EMBL/GenBank/DDBJ databases">
        <title>Unexpected conservation and global transmission of agrobacterial virulence plasmids.</title>
        <authorList>
            <person name="Weisberg A.J."/>
            <person name="Davis E.W. II"/>
            <person name="Tabima J.R."/>
            <person name="Belcher M.S."/>
            <person name="Miller M."/>
            <person name="Kuo C.-H."/>
            <person name="Loper J.E."/>
            <person name="Grunwald N.J."/>
            <person name="Putnam M.L."/>
            <person name="Chang J.H."/>
        </authorList>
    </citation>
    <scope>NUCLEOTIDE SEQUENCE</scope>
    <source>
        <strain evidence="8">Q15/94</strain>
        <plasmid evidence="8">pQ15_94_2</plasmid>
    </source>
</reference>
<keyword evidence="5" id="KW-0408">Iron</keyword>
<dbReference type="Pfam" id="PF00355">
    <property type="entry name" value="Rieske"/>
    <property type="match status" value="1"/>
</dbReference>
<evidence type="ECO:0000256" key="1">
    <source>
        <dbReference type="ARBA" id="ARBA00008751"/>
    </source>
</evidence>
<dbReference type="Gene3D" id="3.90.380.10">
    <property type="entry name" value="Naphthalene 1,2-dioxygenase Alpha Subunit, Chain A, domain 1"/>
    <property type="match status" value="1"/>
</dbReference>
<evidence type="ECO:0000313" key="8">
    <source>
        <dbReference type="EMBL" id="QTG16903.1"/>
    </source>
</evidence>
<evidence type="ECO:0000256" key="6">
    <source>
        <dbReference type="ARBA" id="ARBA00023014"/>
    </source>
</evidence>
<dbReference type="SUPFAM" id="SSF50022">
    <property type="entry name" value="ISP domain"/>
    <property type="match status" value="1"/>
</dbReference>
<dbReference type="Gene3D" id="2.102.10.10">
    <property type="entry name" value="Rieske [2Fe-2S] iron-sulphur domain"/>
    <property type="match status" value="1"/>
</dbReference>
<dbReference type="EMBL" id="CP049219">
    <property type="protein sequence ID" value="QTG16903.1"/>
    <property type="molecule type" value="Genomic_DNA"/>
</dbReference>
<comment type="similarity">
    <text evidence="1">Belongs to the bacterial ring-hydroxylating dioxygenase alpha subunit family.</text>
</comment>